<dbReference type="RefSeq" id="WP_048949703.1">
    <property type="nucleotide sequence ID" value="NZ_CACRUP010000007.1"/>
</dbReference>
<accession>A0A6N2ZGB6</accession>
<dbReference type="PANTHER" id="PTHR45527:SF1">
    <property type="entry name" value="FATTY ACID SYNTHASE"/>
    <property type="match status" value="1"/>
</dbReference>
<evidence type="ECO:0000256" key="3">
    <source>
        <dbReference type="ARBA" id="ARBA00022553"/>
    </source>
</evidence>
<dbReference type="InterPro" id="IPR013120">
    <property type="entry name" value="FAR_NAD-bd"/>
</dbReference>
<dbReference type="Gene3D" id="2.30.38.10">
    <property type="entry name" value="Luciferase, Domain 3"/>
    <property type="match status" value="2"/>
</dbReference>
<dbReference type="GO" id="GO:0008610">
    <property type="term" value="P:lipid biosynthetic process"/>
    <property type="evidence" value="ECO:0007669"/>
    <property type="project" value="UniProtKB-ARBA"/>
</dbReference>
<dbReference type="PROSITE" id="PS00012">
    <property type="entry name" value="PHOSPHOPANTETHEINE"/>
    <property type="match status" value="2"/>
</dbReference>
<dbReference type="PANTHER" id="PTHR45527">
    <property type="entry name" value="NONRIBOSOMAL PEPTIDE SYNTHETASE"/>
    <property type="match status" value="1"/>
</dbReference>
<dbReference type="InterPro" id="IPR010071">
    <property type="entry name" value="AA_adenyl_dom"/>
</dbReference>
<dbReference type="Pfam" id="PF07993">
    <property type="entry name" value="NAD_binding_4"/>
    <property type="match status" value="1"/>
</dbReference>
<dbReference type="EMBL" id="CACRUP010000007">
    <property type="protein sequence ID" value="VYT78605.1"/>
    <property type="molecule type" value="Genomic_DNA"/>
</dbReference>
<dbReference type="CDD" id="cd05930">
    <property type="entry name" value="A_NRPS"/>
    <property type="match status" value="1"/>
</dbReference>
<dbReference type="GO" id="GO:0017000">
    <property type="term" value="P:antibiotic biosynthetic process"/>
    <property type="evidence" value="ECO:0007669"/>
    <property type="project" value="UniProtKB-KW"/>
</dbReference>
<dbReference type="Pfam" id="PF00501">
    <property type="entry name" value="AMP-binding"/>
    <property type="match status" value="2"/>
</dbReference>
<evidence type="ECO:0000256" key="1">
    <source>
        <dbReference type="ARBA" id="ARBA00001957"/>
    </source>
</evidence>
<keyword evidence="5" id="KW-0045">Antibiotic biosynthesis</keyword>
<feature type="domain" description="Carrier" evidence="6">
    <location>
        <begin position="939"/>
        <end position="1014"/>
    </location>
</feature>
<dbReference type="SUPFAM" id="SSF52777">
    <property type="entry name" value="CoA-dependent acyltransferases"/>
    <property type="match status" value="8"/>
</dbReference>
<dbReference type="Gene3D" id="3.30.300.30">
    <property type="match status" value="2"/>
</dbReference>
<dbReference type="Pfam" id="PF00668">
    <property type="entry name" value="Condensation"/>
    <property type="match status" value="4"/>
</dbReference>
<comment type="cofactor">
    <cofactor evidence="1">
        <name>pantetheine 4'-phosphate</name>
        <dbReference type="ChEBI" id="CHEBI:47942"/>
    </cofactor>
</comment>
<gene>
    <name evidence="7" type="primary">lgrD_1</name>
    <name evidence="7" type="ORF">PGLFYP46_01051</name>
</gene>
<dbReference type="PROSITE" id="PS50075">
    <property type="entry name" value="CARRIER"/>
    <property type="match status" value="3"/>
</dbReference>
<dbReference type="NCBIfam" id="TIGR01733">
    <property type="entry name" value="AA-adenyl-dom"/>
    <property type="match status" value="2"/>
</dbReference>
<dbReference type="InterPro" id="IPR036291">
    <property type="entry name" value="NAD(P)-bd_dom_sf"/>
</dbReference>
<dbReference type="InterPro" id="IPR009081">
    <property type="entry name" value="PP-bd_ACP"/>
</dbReference>
<name>A0A6N2ZGB6_9FIRM</name>
<dbReference type="GO" id="GO:0031177">
    <property type="term" value="F:phosphopantetheine binding"/>
    <property type="evidence" value="ECO:0007669"/>
    <property type="project" value="InterPro"/>
</dbReference>
<feature type="domain" description="Carrier" evidence="6">
    <location>
        <begin position="2930"/>
        <end position="3004"/>
    </location>
</feature>
<dbReference type="InterPro" id="IPR020845">
    <property type="entry name" value="AMP-binding_CS"/>
</dbReference>
<dbReference type="InterPro" id="IPR020806">
    <property type="entry name" value="PKS_PP-bd"/>
</dbReference>
<dbReference type="InterPro" id="IPR045851">
    <property type="entry name" value="AMP-bd_C_sf"/>
</dbReference>
<organism evidence="7">
    <name type="scientific">Peptoniphilus gorbachii</name>
    <dbReference type="NCBI Taxonomy" id="411567"/>
    <lineage>
        <taxon>Bacteria</taxon>
        <taxon>Bacillati</taxon>
        <taxon>Bacillota</taxon>
        <taxon>Tissierellia</taxon>
        <taxon>Tissierellales</taxon>
        <taxon>Peptoniphilaceae</taxon>
        <taxon>Peptoniphilus</taxon>
    </lineage>
</organism>
<dbReference type="GO" id="GO:0005737">
    <property type="term" value="C:cytoplasm"/>
    <property type="evidence" value="ECO:0007669"/>
    <property type="project" value="TreeGrafter"/>
</dbReference>
<dbReference type="SUPFAM" id="SSF47336">
    <property type="entry name" value="ACP-like"/>
    <property type="match status" value="3"/>
</dbReference>
<dbReference type="GO" id="GO:0016874">
    <property type="term" value="F:ligase activity"/>
    <property type="evidence" value="ECO:0007669"/>
    <property type="project" value="UniProtKB-KW"/>
</dbReference>
<evidence type="ECO:0000313" key="7">
    <source>
        <dbReference type="EMBL" id="VYT78605.1"/>
    </source>
</evidence>
<evidence type="ECO:0000259" key="6">
    <source>
        <dbReference type="PROSITE" id="PS50075"/>
    </source>
</evidence>
<evidence type="ECO:0000256" key="4">
    <source>
        <dbReference type="ARBA" id="ARBA00022598"/>
    </source>
</evidence>
<dbReference type="Gene3D" id="1.10.1200.10">
    <property type="entry name" value="ACP-like"/>
    <property type="match status" value="3"/>
</dbReference>
<dbReference type="Pfam" id="PF00550">
    <property type="entry name" value="PP-binding"/>
    <property type="match status" value="3"/>
</dbReference>
<keyword evidence="3" id="KW-0597">Phosphoprotein</keyword>
<evidence type="ECO:0000256" key="5">
    <source>
        <dbReference type="ARBA" id="ARBA00023194"/>
    </source>
</evidence>
<dbReference type="SMART" id="SM00823">
    <property type="entry name" value="PKS_PP"/>
    <property type="match status" value="1"/>
</dbReference>
<dbReference type="InterPro" id="IPR010080">
    <property type="entry name" value="Thioester_reductase-like_dom"/>
</dbReference>
<reference evidence="7" key="1">
    <citation type="submission" date="2019-11" db="EMBL/GenBank/DDBJ databases">
        <authorList>
            <person name="Feng L."/>
        </authorList>
    </citation>
    <scope>NUCLEOTIDE SEQUENCE</scope>
    <source>
        <strain evidence="7">PgorbachiiLFYP46</strain>
    </source>
</reference>
<keyword evidence="4" id="KW-0436">Ligase</keyword>
<dbReference type="NCBIfam" id="NF003417">
    <property type="entry name" value="PRK04813.1"/>
    <property type="match status" value="2"/>
</dbReference>
<dbReference type="InterPro" id="IPR036736">
    <property type="entry name" value="ACP-like_sf"/>
</dbReference>
<dbReference type="Gene3D" id="3.40.50.980">
    <property type="match status" value="4"/>
</dbReference>
<keyword evidence="2" id="KW-0596">Phosphopantetheine</keyword>
<dbReference type="PROSITE" id="PS00455">
    <property type="entry name" value="AMP_BINDING"/>
    <property type="match status" value="2"/>
</dbReference>
<dbReference type="SUPFAM" id="SSF56801">
    <property type="entry name" value="Acetyl-CoA synthetase-like"/>
    <property type="match status" value="2"/>
</dbReference>
<dbReference type="InterPro" id="IPR000873">
    <property type="entry name" value="AMP-dep_synth/lig_dom"/>
</dbReference>
<dbReference type="SUPFAM" id="SSF51735">
    <property type="entry name" value="NAD(P)-binding Rossmann-fold domains"/>
    <property type="match status" value="1"/>
</dbReference>
<dbReference type="Gene3D" id="3.30.559.10">
    <property type="entry name" value="Chloramphenicol acetyltransferase-like domain"/>
    <property type="match status" value="4"/>
</dbReference>
<dbReference type="Gene3D" id="3.30.559.30">
    <property type="entry name" value="Nonribosomal peptide synthetase, condensation domain"/>
    <property type="match status" value="4"/>
</dbReference>
<dbReference type="GO" id="GO:0043041">
    <property type="term" value="P:amino acid activation for nonribosomal peptide biosynthetic process"/>
    <property type="evidence" value="ECO:0007669"/>
    <property type="project" value="TreeGrafter"/>
</dbReference>
<evidence type="ECO:0000256" key="2">
    <source>
        <dbReference type="ARBA" id="ARBA00022450"/>
    </source>
</evidence>
<dbReference type="InterPro" id="IPR006162">
    <property type="entry name" value="Ppantetheine_attach_site"/>
</dbReference>
<dbReference type="InterPro" id="IPR001242">
    <property type="entry name" value="Condensation_dom"/>
</dbReference>
<protein>
    <submittedName>
        <fullName evidence="7">Linear gramicidin synthase subunit D</fullName>
    </submittedName>
</protein>
<sequence length="3376" mass="392642">MNINKLYKMTGLQEGMAYHSMYNDKSEYTSQLVFEMPLSIDLDLFNSSWRYLIQEFDILRTKFLFGKSDENYQVVVDKIDFNVQYIEYMDKLEFEKFCKKEREKGFSLEELPLMRVLIMKGNENYKVIWTHHHILLDGWSVGILLVRLNEIYRDLLEDKYFFNYDKNLQVDNYIEYLNNNFDKNHKQYWEKYLENLDSLSFIGKKESFSDLKICEYKETLDKKICEEIEKLSRDNKVTVASFLQMVWIYTLSRYTGNDEVVSGIINSGRDIELKNIENIPGLLINTLPCRFKLENDKTFIDNMKRLHEQEIKSKKHGLLPLSKILKTTKENSLNIFDTLFVYENYPFDDSKFSDLKISNIKGFEKTNYPFVFSSGKNSENNLILKIAYDSNQFNKRYISDCLSFMKDLICKILLSKDNSKIDDICVGLERYFSVAIGNKIHYPKNMRLDKYFDYIESVHREESAIYYDNCKYSYRELKKAYLDLAKSLLRLGIIDGERVGIIADRSFENIVIMLALSKIGATYVPIDLNYPDKRINFIIDDANINKIITYKKLENINEMQINCDFLEYNKIINNENNIDVSFIEPKNNISHIIYTSGTTGNPKGVCVTHENVLNLCVYNDFIKIDSKDVFAHAASISFDAATFEIWTPLLNGCKLAIIKGNPTDINEWSKLILKYGINIAWLTSGLFNLFVDLNPDIFKDFKYIISGGEKLSPKHVILALNRLNNVQIINGYGPTETTTFATSYNINDVFDDDIPIGKPQSNTELFVLGENKKLLPVDTEGELYIGGSGVTEGYLNNKLLTNEKYITFKFEGNTKRLYKTGDIVKLNSSNILEFIGRKDNQVKVRGFRIELDEIENLTKTSKGINDAICLLNDKRDIVLYYTGSVDEKRIKELLCRELPKFMVPKYINKIKNMPLTINGKIDKIKLKSMNNLSSKESKFSKDEYEEILLNIWRDLLGQNNINSDDNFFEVGGDSLLAVRLINKINKVFSKSLKITDLYENPSILELKSILKKQYINNDLEEYKIIHGAKLEEYPLTFEQEQLWFLSDLGSNNSNYNTIILKKINRDIDINKFKESYYKIINRHDIFKTNFFNINGIPKQVVNKEYKESLEIIDIECKVNKKDCIKELIKRNYSYKFDLEKDSLIMSYLIKYNTGEYYFFAVQHHIISDAISNQILLREILDVYDDKNLEKIDISYKDYAVWERKFVKTSKYTNELNFWKKELSGELSELKLPFDFYDNKVINDKPLSIKISKEIKENIDEFCKKEGITFFIFMLTAYTSFLYRYTDAEDIIVGTPFTKRDTDILNNIIGYFVNTLPVRTKIETSDTFKDLVSKIRYKILEILNNKDVPFEKIVNEISSSRDLQIPNIFQTVLVCQENNYEGEESEFIESIETSEDEKFNLTLIVEKSFSEIDIKFKYNSKLYSRKMIEDISKKFYMWIEGLLLYPKERLINISILNDDEINKQLYLWNKTGVSYSEKTFLDEFNKVCKKFPDKISINDKSGKISYSELDIETNYIAHKISKMCNRKELFAVITDKGIDYIKIILGILKSGSSFLPIDSNIPEERIKYILNDAGINTVFVNDNVNFEFDNIKSICITDLMYLNEEHYDKKWKNSIKVMEDDIAYVIYTSGSTGNPKGVLIRHKGILNLCKFLQNERSMNLSDDSKCLQLASISFDASIWEIFPALASGSEIFIYSGVDYSETLIDYIKNNKISHATFTPSLYSVIDFSKVNSLKYVTTAGSQYVENKTINNNVSIINAYGPTEGTVCASFYKIKDKNIKNIPIGKPINNTRLYVLGSKQQLLPIGMPGELYIGGNGVAVGYINNSLLSSEKFVQNPFRDEKDILYRTGDIVNFLEDGNIVFKGRKDNQVKIRGFRIELDEINVNVLKINGVYDAFTFVNGNVNKYIVLFYIGELDETDLNNKLKNILPDYMLPSKIFKIDKFPLTNNGKVDVKKLVDIEQNKAIVKDDSRGAKDTILLNIWRELLNSPNLGIDDNFFESGGDSILSIQVVSKARIQGLYFKTKDIFINQTIRELSDHAILDMNIIEDSCIQDGNCELTPIQQWFFEKNFKDYNYWNQSVKLIFDKNINIEKLKNVFETIYSNHDILRANFKKENNKWVQYINKTIDLKNLIKIIDNTDSNANEVNQGNYHKCISIDENLLSQIIIKKGKDNIELTWIIHHLIIDNVSWKILLEDLERLYYEKDNEINSNLKTTTYNKWAKSISNYQNIMDDNIRSYWEKIIDEGIQAEFVSNKNNNLFFKEIKIPKGKILDLAKKYNSSIEEIIILALVLTFKKSFNYKDLWINMEGHGRHEINEKIDLSRTVGWFTCIYPIKFDILSKIEDNLKEIKSKLRNVPNKGFDSQFIENSKLLTNKIPLLFNFLGNIDKSEKNSLFDISEPDFDDINKVNRGKLPITQITSYILNDYLYIDIDSIDNYIRDEFCLNMENIFTSNLLETLNIDNIVTNSDFKYTNISENIISELSSLNYKEVFDVTGLQEGLLLRPKQTDYLSQWACIFNGDLDIDNFTKSWEIIVNENDILKSYYRRLSDGNIRGFISAQYNQIKLEYIDWSKENHEIRNEKLNYFMKDISNSVIDIEKAPLMRFYLIQLEHGKFIFVWQFHHVLLDGWSVGLVVDKVMKLYDLILQGNQYKLDDIKFDSFLDSIELLKLKNKKESIEFWREYLSDFYSTSLIPTVNSTETNIKNIFIKIDMDKSKQVYSYCRQNHITVSSFLQLVVALLVREYTGLNDILFGMTVSLRDEMMLNTIGLLINTIPARFNFKISKNYKEMLEKIMKIQGEIQSNSHISLSDIIKGSELNKKRPLFNLLYVHENYPVKELDYSLNIEKVFGEEKTNYPLVISTSAGEKIEFKIAFDEYKVNENIFENLESIINNNIYKILNNSDVEYENLKIGIKKEKNKLLNGYENANFKENNGSVREGTFEIIKNIWKSILGDNANYNDDFFEQGGDSLSLARLLYRVKNETNIDISIDDFFEFPKFDIFLGKKSSNIVNVDRQSYQKKKGSAKYFKKSKNILLTGVTGFLGSHLLEELLIRGYNVHTIIRAKNKEEAYKRLNNVISKYHIDCNEFSENIYVYNGDISKEKFGLKEDEYNFLSNSISKIFNSAANVNFMSSFDDASSTNVDGVKNIIEFSENIYLKEIHQISTISVLSSSDNIIINENTPLAEYKKMSISYDKTKWLAEKILFDVSKYREGIHIYRLGRLTGSSKTGIMPENDLLSILIKTIISTKEYPSIFSGEIEANPVDITSSMIVTLSENSKNIVYHLLNDNSIKIKHILDAIKEDNSNLNEVTYDEWLENLFKLERCPLKPLLPLFSNGTIGKSDIKISNELTKKELGKMEFKKINYNLVNLYILNLSNMLKMEE</sequence>
<dbReference type="GO" id="GO:0044550">
    <property type="term" value="P:secondary metabolite biosynthetic process"/>
    <property type="evidence" value="ECO:0007669"/>
    <property type="project" value="TreeGrafter"/>
</dbReference>
<dbReference type="NCBIfam" id="TIGR01746">
    <property type="entry name" value="Thioester-redct"/>
    <property type="match status" value="1"/>
</dbReference>
<proteinExistence type="predicted"/>
<dbReference type="Gene3D" id="3.40.50.720">
    <property type="entry name" value="NAD(P)-binding Rossmann-like Domain"/>
    <property type="match status" value="1"/>
</dbReference>
<dbReference type="InterPro" id="IPR023213">
    <property type="entry name" value="CAT-like_dom_sf"/>
</dbReference>
<feature type="domain" description="Carrier" evidence="6">
    <location>
        <begin position="1967"/>
        <end position="2041"/>
    </location>
</feature>